<dbReference type="EMBL" id="CP036422">
    <property type="protein sequence ID" value="QFU76145.1"/>
    <property type="molecule type" value="Genomic_DNA"/>
</dbReference>
<feature type="signal peptide" evidence="2">
    <location>
        <begin position="1"/>
        <end position="24"/>
    </location>
</feature>
<evidence type="ECO:0000313" key="3">
    <source>
        <dbReference type="EMBL" id="QFU76145.1"/>
    </source>
</evidence>
<reference evidence="3 4" key="1">
    <citation type="submission" date="2019-02" db="EMBL/GenBank/DDBJ databases">
        <authorList>
            <person name="Li S.-H."/>
        </authorList>
    </citation>
    <scope>NUCLEOTIDE SEQUENCE [LARGE SCALE GENOMIC DNA]</scope>
    <source>
        <strain evidence="3 4">IMCC14385</strain>
    </source>
</reference>
<feature type="region of interest" description="Disordered" evidence="1">
    <location>
        <begin position="257"/>
        <end position="276"/>
    </location>
</feature>
<dbReference type="OrthoDB" id="5566524at2"/>
<gene>
    <name evidence="3" type="ORF">EY643_10995</name>
</gene>
<dbReference type="Pfam" id="PF10972">
    <property type="entry name" value="CsiV"/>
    <property type="match status" value="1"/>
</dbReference>
<evidence type="ECO:0008006" key="5">
    <source>
        <dbReference type="Google" id="ProtNLM"/>
    </source>
</evidence>
<dbReference type="KEGG" id="halc:EY643_10995"/>
<accession>A0A5P9NKV5</accession>
<proteinExistence type="predicted"/>
<dbReference type="InterPro" id="IPR021241">
    <property type="entry name" value="CsiV"/>
</dbReference>
<dbReference type="RefSeq" id="WP_152662250.1">
    <property type="nucleotide sequence ID" value="NZ_CP036422.1"/>
</dbReference>
<evidence type="ECO:0000313" key="4">
    <source>
        <dbReference type="Proteomes" id="UP000326287"/>
    </source>
</evidence>
<dbReference type="Proteomes" id="UP000326287">
    <property type="component" value="Chromosome"/>
</dbReference>
<keyword evidence="4" id="KW-1185">Reference proteome</keyword>
<keyword evidence="2" id="KW-0732">Signal</keyword>
<sequence>MPLAPRPLRTALAALCLLSTTAHANERWYQVELLVFSHETSNSVEQWDPLPELSYPTSGRFLVYPVQVESRLQEFPGESEINEFGRQLIVMPPEVAPDASAQPTDETVTPDTSEAAQTASAEVEAAEQLYPTPFVALPHRQREFHGKSAYMQRTGKYRTLFHESWVQPMQAEGSAVPLVLDASGDIQNWPRLQGTVKLHIARYLHIETNLWLNTSGDYLPGEWRMPAPPLGPASLIVEHPEPSLPEEPEPYYVNQVSFDEPGTADDPNSLSDAAEDLGPVYPWRHAVALQQARRMRSNEVHYIDHPLMGVVIKFTPLDDEELHDMGLAEAEATAAKAAKP</sequence>
<name>A0A5P9NKV5_9GAMM</name>
<feature type="chain" id="PRO_5024828333" description="Peptidoglycan-binding protein CsiV" evidence="2">
    <location>
        <begin position="25"/>
        <end position="340"/>
    </location>
</feature>
<evidence type="ECO:0000256" key="2">
    <source>
        <dbReference type="SAM" id="SignalP"/>
    </source>
</evidence>
<organism evidence="3 4">
    <name type="scientific">Halioglobus maricola</name>
    <dbReference type="NCBI Taxonomy" id="2601894"/>
    <lineage>
        <taxon>Bacteria</taxon>
        <taxon>Pseudomonadati</taxon>
        <taxon>Pseudomonadota</taxon>
        <taxon>Gammaproteobacteria</taxon>
        <taxon>Cellvibrionales</taxon>
        <taxon>Halieaceae</taxon>
        <taxon>Halioglobus</taxon>
    </lineage>
</organism>
<protein>
    <recommendedName>
        <fullName evidence="5">Peptidoglycan-binding protein CsiV</fullName>
    </recommendedName>
</protein>
<evidence type="ECO:0000256" key="1">
    <source>
        <dbReference type="SAM" id="MobiDB-lite"/>
    </source>
</evidence>
<dbReference type="AlphaFoldDB" id="A0A5P9NKV5"/>